<name>A0A832LN82_9BACT</name>
<dbReference type="EMBL" id="DSVI01000027">
    <property type="protein sequence ID" value="HGT49297.1"/>
    <property type="molecule type" value="Genomic_DNA"/>
</dbReference>
<dbReference type="GO" id="GO:0016887">
    <property type="term" value="F:ATP hydrolysis activity"/>
    <property type="evidence" value="ECO:0007669"/>
    <property type="project" value="InterPro"/>
</dbReference>
<dbReference type="AlphaFoldDB" id="A0A832LN82"/>
<comment type="caution">
    <text evidence="5">The sequence shown here is derived from an EMBL/GenBank/DDBJ whole genome shotgun (WGS) entry which is preliminary data.</text>
</comment>
<evidence type="ECO:0000259" key="4">
    <source>
        <dbReference type="PROSITE" id="PS50893"/>
    </source>
</evidence>
<keyword evidence="1" id="KW-0813">Transport</keyword>
<dbReference type="InterPro" id="IPR003593">
    <property type="entry name" value="AAA+_ATPase"/>
</dbReference>
<proteinExistence type="predicted"/>
<feature type="domain" description="ABC transporter" evidence="4">
    <location>
        <begin position="6"/>
        <end position="213"/>
    </location>
</feature>
<dbReference type="PANTHER" id="PTHR42939">
    <property type="entry name" value="ABC TRANSPORTER ATP-BINDING PROTEIN ALBC-RELATED"/>
    <property type="match status" value="1"/>
</dbReference>
<dbReference type="CDD" id="cd03230">
    <property type="entry name" value="ABC_DR_subfamily_A"/>
    <property type="match status" value="1"/>
</dbReference>
<dbReference type="PANTHER" id="PTHR42939:SF1">
    <property type="entry name" value="ABC TRANSPORTER ATP-BINDING PROTEIN ALBC-RELATED"/>
    <property type="match status" value="1"/>
</dbReference>
<dbReference type="PROSITE" id="PS50893">
    <property type="entry name" value="ABC_TRANSPORTER_2"/>
    <property type="match status" value="1"/>
</dbReference>
<protein>
    <submittedName>
        <fullName evidence="5">ABC transporter ATP-binding protein</fullName>
    </submittedName>
</protein>
<dbReference type="GO" id="GO:0005524">
    <property type="term" value="F:ATP binding"/>
    <property type="evidence" value="ECO:0007669"/>
    <property type="project" value="UniProtKB-KW"/>
</dbReference>
<dbReference type="Gene3D" id="3.40.50.300">
    <property type="entry name" value="P-loop containing nucleotide triphosphate hydrolases"/>
    <property type="match status" value="1"/>
</dbReference>
<reference evidence="5" key="1">
    <citation type="journal article" date="2020" name="mSystems">
        <title>Genome- and Community-Level Interaction Insights into Carbon Utilization and Element Cycling Functions of Hydrothermarchaeota in Hydrothermal Sediment.</title>
        <authorList>
            <person name="Zhou Z."/>
            <person name="Liu Y."/>
            <person name="Xu W."/>
            <person name="Pan J."/>
            <person name="Luo Z.H."/>
            <person name="Li M."/>
        </authorList>
    </citation>
    <scope>NUCLEOTIDE SEQUENCE [LARGE SCALE GENOMIC DNA]</scope>
    <source>
        <strain evidence="5">SpSt-500</strain>
    </source>
</reference>
<keyword evidence="3 5" id="KW-0067">ATP-binding</keyword>
<dbReference type="InterPro" id="IPR003439">
    <property type="entry name" value="ABC_transporter-like_ATP-bd"/>
</dbReference>
<dbReference type="InterPro" id="IPR027417">
    <property type="entry name" value="P-loop_NTPase"/>
</dbReference>
<keyword evidence="2" id="KW-0547">Nucleotide-binding</keyword>
<dbReference type="SMART" id="SM00382">
    <property type="entry name" value="AAA"/>
    <property type="match status" value="1"/>
</dbReference>
<dbReference type="Pfam" id="PF00005">
    <property type="entry name" value="ABC_tran"/>
    <property type="match status" value="1"/>
</dbReference>
<evidence type="ECO:0000256" key="3">
    <source>
        <dbReference type="ARBA" id="ARBA00022840"/>
    </source>
</evidence>
<evidence type="ECO:0000256" key="1">
    <source>
        <dbReference type="ARBA" id="ARBA00022448"/>
    </source>
</evidence>
<sequence length="213" mass="24424">MSNYSLEVTQLTKYFGRRLIFSNLNFRFVDNGIYGISGPNGSGKSTLVKILAGIIGANKGKVTHSINGNEIIEEKIHNHIGFVSPYLILYEEFSAEENLMMFAKIRGVEYNKQRVDYLFEKFLLLKRKDDFVKTYSSGMKQRLKFIFALMHSPQLIILDEPTSNLDDEGKNSVYEIIREEGQNNIVLIASNERNDLELCSETIFLENYKQITG</sequence>
<organism evidence="5">
    <name type="scientific">Ignavibacterium album</name>
    <dbReference type="NCBI Taxonomy" id="591197"/>
    <lineage>
        <taxon>Bacteria</taxon>
        <taxon>Pseudomonadati</taxon>
        <taxon>Ignavibacteriota</taxon>
        <taxon>Ignavibacteria</taxon>
        <taxon>Ignavibacteriales</taxon>
        <taxon>Ignavibacteriaceae</taxon>
        <taxon>Ignavibacterium</taxon>
    </lineage>
</organism>
<gene>
    <name evidence="5" type="ORF">ENS56_14760</name>
</gene>
<dbReference type="InterPro" id="IPR051782">
    <property type="entry name" value="ABC_Transporter_VariousFunc"/>
</dbReference>
<dbReference type="SUPFAM" id="SSF52540">
    <property type="entry name" value="P-loop containing nucleoside triphosphate hydrolases"/>
    <property type="match status" value="1"/>
</dbReference>
<evidence type="ECO:0000256" key="2">
    <source>
        <dbReference type="ARBA" id="ARBA00022741"/>
    </source>
</evidence>
<evidence type="ECO:0000313" key="5">
    <source>
        <dbReference type="EMBL" id="HGT49297.1"/>
    </source>
</evidence>
<accession>A0A832LN82</accession>